<feature type="region of interest" description="Disordered" evidence="1">
    <location>
        <begin position="253"/>
        <end position="290"/>
    </location>
</feature>
<evidence type="ECO:0000256" key="1">
    <source>
        <dbReference type="SAM" id="MobiDB-lite"/>
    </source>
</evidence>
<gene>
    <name evidence="2" type="ORF">M404DRAFT_33250</name>
</gene>
<feature type="compositionally biased region" description="Acidic residues" evidence="1">
    <location>
        <begin position="275"/>
        <end position="290"/>
    </location>
</feature>
<proteinExistence type="predicted"/>
<sequence length="290" mass="32058">MSDSRPTTAADNNNEGQVIVDWAQVPNVRGQRGRELRLRRQHGRLRRRVCKEEERWEAKHKCKAEARKGSEAVASGSEASKVKKVVMDPGCTHCSQANVVCKFLIDSNKKQVACIWCNLLKGKCWWPGDGKDAEGKVDKGKNQKVNDEGIEAGPSKQKQAKTSVRPVEVLDLDEPEPGGSRSQETDAEHYSGLEEKLEYLIDAVGLIANNLASLFKLHKTAVENSGCIADMLKSLLDESYGFRMAVPPSDLGLSELDSDELHEEADWLKAHGKDEEEESGGEDETMAEAK</sequence>
<feature type="compositionally biased region" description="Basic and acidic residues" evidence="1">
    <location>
        <begin position="132"/>
        <end position="147"/>
    </location>
</feature>
<reference evidence="2 3" key="1">
    <citation type="submission" date="2014-04" db="EMBL/GenBank/DDBJ databases">
        <authorList>
            <consortium name="DOE Joint Genome Institute"/>
            <person name="Kuo A."/>
            <person name="Kohler A."/>
            <person name="Costa M.D."/>
            <person name="Nagy L.G."/>
            <person name="Floudas D."/>
            <person name="Copeland A."/>
            <person name="Barry K.W."/>
            <person name="Cichocki N."/>
            <person name="Veneault-Fourrey C."/>
            <person name="LaButti K."/>
            <person name="Lindquist E.A."/>
            <person name="Lipzen A."/>
            <person name="Lundell T."/>
            <person name="Morin E."/>
            <person name="Murat C."/>
            <person name="Sun H."/>
            <person name="Tunlid A."/>
            <person name="Henrissat B."/>
            <person name="Grigoriev I.V."/>
            <person name="Hibbett D.S."/>
            <person name="Martin F."/>
            <person name="Nordberg H.P."/>
            <person name="Cantor M.N."/>
            <person name="Hua S.X."/>
        </authorList>
    </citation>
    <scope>NUCLEOTIDE SEQUENCE [LARGE SCALE GENOMIC DNA]</scope>
    <source>
        <strain evidence="2 3">Marx 270</strain>
    </source>
</reference>
<feature type="region of interest" description="Disordered" evidence="1">
    <location>
        <begin position="132"/>
        <end position="189"/>
    </location>
</feature>
<feature type="compositionally biased region" description="Basic and acidic residues" evidence="1">
    <location>
        <begin position="264"/>
        <end position="274"/>
    </location>
</feature>
<dbReference type="HOGENOM" id="CLU_048923_0_0_1"/>
<protein>
    <submittedName>
        <fullName evidence="2">Uncharacterized protein</fullName>
    </submittedName>
</protein>
<dbReference type="Proteomes" id="UP000054217">
    <property type="component" value="Unassembled WGS sequence"/>
</dbReference>
<name>A0A0C3JFQ6_PISTI</name>
<reference evidence="3" key="2">
    <citation type="submission" date="2015-01" db="EMBL/GenBank/DDBJ databases">
        <title>Evolutionary Origins and Diversification of the Mycorrhizal Mutualists.</title>
        <authorList>
            <consortium name="DOE Joint Genome Institute"/>
            <consortium name="Mycorrhizal Genomics Consortium"/>
            <person name="Kohler A."/>
            <person name="Kuo A."/>
            <person name="Nagy L.G."/>
            <person name="Floudas D."/>
            <person name="Copeland A."/>
            <person name="Barry K.W."/>
            <person name="Cichocki N."/>
            <person name="Veneault-Fourrey C."/>
            <person name="LaButti K."/>
            <person name="Lindquist E.A."/>
            <person name="Lipzen A."/>
            <person name="Lundell T."/>
            <person name="Morin E."/>
            <person name="Murat C."/>
            <person name="Riley R."/>
            <person name="Ohm R."/>
            <person name="Sun H."/>
            <person name="Tunlid A."/>
            <person name="Henrissat B."/>
            <person name="Grigoriev I.V."/>
            <person name="Hibbett D.S."/>
            <person name="Martin F."/>
        </authorList>
    </citation>
    <scope>NUCLEOTIDE SEQUENCE [LARGE SCALE GENOMIC DNA]</scope>
    <source>
        <strain evidence="3">Marx 270</strain>
    </source>
</reference>
<dbReference type="InParanoid" id="A0A0C3JFQ6"/>
<evidence type="ECO:0000313" key="2">
    <source>
        <dbReference type="EMBL" id="KIN96451.1"/>
    </source>
</evidence>
<organism evidence="2 3">
    <name type="scientific">Pisolithus tinctorius Marx 270</name>
    <dbReference type="NCBI Taxonomy" id="870435"/>
    <lineage>
        <taxon>Eukaryota</taxon>
        <taxon>Fungi</taxon>
        <taxon>Dikarya</taxon>
        <taxon>Basidiomycota</taxon>
        <taxon>Agaricomycotina</taxon>
        <taxon>Agaricomycetes</taxon>
        <taxon>Agaricomycetidae</taxon>
        <taxon>Boletales</taxon>
        <taxon>Sclerodermatineae</taxon>
        <taxon>Pisolithaceae</taxon>
        <taxon>Pisolithus</taxon>
    </lineage>
</organism>
<dbReference type="EMBL" id="KN832046">
    <property type="protein sequence ID" value="KIN96451.1"/>
    <property type="molecule type" value="Genomic_DNA"/>
</dbReference>
<dbReference type="STRING" id="870435.A0A0C3JFQ6"/>
<evidence type="ECO:0000313" key="3">
    <source>
        <dbReference type="Proteomes" id="UP000054217"/>
    </source>
</evidence>
<dbReference type="AlphaFoldDB" id="A0A0C3JFQ6"/>
<dbReference type="OrthoDB" id="2705551at2759"/>
<keyword evidence="3" id="KW-1185">Reference proteome</keyword>
<accession>A0A0C3JFQ6</accession>